<dbReference type="AlphaFoldDB" id="A0A1H9B100"/>
<dbReference type="Gene3D" id="1.10.530.10">
    <property type="match status" value="1"/>
</dbReference>
<dbReference type="PANTHER" id="PTHR33308">
    <property type="entry name" value="PEPTIDOGLYCAN HYDROLASE FLGJ"/>
    <property type="match status" value="1"/>
</dbReference>
<evidence type="ECO:0000259" key="3">
    <source>
        <dbReference type="SMART" id="SM00047"/>
    </source>
</evidence>
<dbReference type="Gene3D" id="4.10.80.30">
    <property type="entry name" value="DNA polymerase, domain 6"/>
    <property type="match status" value="1"/>
</dbReference>
<feature type="domain" description="Mannosyl-glycoprotein endo-beta-N-acetylglucosamidase-like" evidence="3">
    <location>
        <begin position="68"/>
        <end position="229"/>
    </location>
</feature>
<organism evidence="4 5">
    <name type="scientific">Ignavigranum ruoffiae</name>
    <dbReference type="NCBI Taxonomy" id="89093"/>
    <lineage>
        <taxon>Bacteria</taxon>
        <taxon>Bacillati</taxon>
        <taxon>Bacillota</taxon>
        <taxon>Bacilli</taxon>
        <taxon>Lactobacillales</taxon>
        <taxon>Aerococcaceae</taxon>
        <taxon>Ignavigranum</taxon>
    </lineage>
</organism>
<protein>
    <submittedName>
        <fullName evidence="4">Lysozyme</fullName>
    </submittedName>
</protein>
<dbReference type="SMART" id="SM00047">
    <property type="entry name" value="LYZ2"/>
    <property type="match status" value="1"/>
</dbReference>
<dbReference type="OrthoDB" id="977752at2"/>
<evidence type="ECO:0000313" key="5">
    <source>
        <dbReference type="Proteomes" id="UP000198833"/>
    </source>
</evidence>
<dbReference type="STRING" id="89093.SAMN04488558_102119"/>
<dbReference type="PRINTS" id="PR01002">
    <property type="entry name" value="FLGFLGJ"/>
</dbReference>
<gene>
    <name evidence="4" type="ORF">SAMN04488558_102119</name>
</gene>
<dbReference type="InterPro" id="IPR051056">
    <property type="entry name" value="Glycosyl_Hydrolase_73"/>
</dbReference>
<evidence type="ECO:0000313" key="4">
    <source>
        <dbReference type="EMBL" id="SEP81898.1"/>
    </source>
</evidence>
<comment type="similarity">
    <text evidence="1">Belongs to the glycosyl hydrolase 73 family.</text>
</comment>
<dbReference type="InterPro" id="IPR002901">
    <property type="entry name" value="MGlyc_endo_b_GlcNAc-like_dom"/>
</dbReference>
<accession>A0A1H9B100</accession>
<reference evidence="4 5" key="1">
    <citation type="submission" date="2016-10" db="EMBL/GenBank/DDBJ databases">
        <authorList>
            <person name="de Groot N.N."/>
        </authorList>
    </citation>
    <scope>NUCLEOTIDE SEQUENCE [LARGE SCALE GENOMIC DNA]</scope>
    <source>
        <strain evidence="4 5">DSM 15695</strain>
    </source>
</reference>
<dbReference type="Proteomes" id="UP000198833">
    <property type="component" value="Unassembled WGS sequence"/>
</dbReference>
<dbReference type="RefSeq" id="WP_092570542.1">
    <property type="nucleotide sequence ID" value="NZ_FOEN01000002.1"/>
</dbReference>
<evidence type="ECO:0000256" key="1">
    <source>
        <dbReference type="ARBA" id="ARBA00010266"/>
    </source>
</evidence>
<proteinExistence type="inferred from homology"/>
<dbReference type="PANTHER" id="PTHR33308:SF10">
    <property type="entry name" value="EXO-GLUCOSAMINIDASE LYTG"/>
    <property type="match status" value="1"/>
</dbReference>
<sequence>MPTKKAKTYKRKTIKKRPRQHPLIKKWKKFKPKFLQKIGCLTIFLFVLLGLFLVLVFKWINFSPGQNQDPQTITYQQQANFIEEIAPIAQTLQKEYGILASISMAQAALESNFGESQLSAQYHNLYGVKTEASDPAGVDLPTLEFIDGEMTEMEDRFKVYPDWASSMRAHAELIYYGTTWDPNYYQAVKEGKDYQSQAQGLAEAGYATDPDYAQKLIDMIETWQLDQYDQTSP</sequence>
<evidence type="ECO:0000256" key="2">
    <source>
        <dbReference type="ARBA" id="ARBA00022801"/>
    </source>
</evidence>
<dbReference type="EMBL" id="FOEN01000002">
    <property type="protein sequence ID" value="SEP81898.1"/>
    <property type="molecule type" value="Genomic_DNA"/>
</dbReference>
<dbReference type="GO" id="GO:0004040">
    <property type="term" value="F:amidase activity"/>
    <property type="evidence" value="ECO:0007669"/>
    <property type="project" value="InterPro"/>
</dbReference>
<keyword evidence="5" id="KW-1185">Reference proteome</keyword>
<name>A0A1H9B100_9LACT</name>
<keyword evidence="2" id="KW-0378">Hydrolase</keyword>
<dbReference type="Pfam" id="PF01832">
    <property type="entry name" value="Glucosaminidase"/>
    <property type="match status" value="1"/>
</dbReference>